<keyword evidence="6" id="KW-0560">Oxidoreductase</keyword>
<dbReference type="InterPro" id="IPR013785">
    <property type="entry name" value="Aldolase_TIM"/>
</dbReference>
<organism evidence="10 11">
    <name type="scientific">Corynebacterium urealyticum</name>
    <dbReference type="NCBI Taxonomy" id="43771"/>
    <lineage>
        <taxon>Bacteria</taxon>
        <taxon>Bacillati</taxon>
        <taxon>Actinomycetota</taxon>
        <taxon>Actinomycetes</taxon>
        <taxon>Mycobacteriales</taxon>
        <taxon>Corynebacteriaceae</taxon>
        <taxon>Corynebacterium</taxon>
    </lineage>
</organism>
<gene>
    <name evidence="10" type="ORF">DI609_09660</name>
</gene>
<proteinExistence type="inferred from homology"/>
<evidence type="ECO:0000256" key="7">
    <source>
        <dbReference type="ARBA" id="ARBA00023033"/>
    </source>
</evidence>
<evidence type="ECO:0000256" key="5">
    <source>
        <dbReference type="ARBA" id="ARBA00022643"/>
    </source>
</evidence>
<evidence type="ECO:0000256" key="9">
    <source>
        <dbReference type="ARBA" id="ARBA00049401"/>
    </source>
</evidence>
<dbReference type="InterPro" id="IPR004136">
    <property type="entry name" value="NMO"/>
</dbReference>
<accession>A0A2W5AW53</accession>
<comment type="cofactor">
    <cofactor evidence="1">
        <name>FMN</name>
        <dbReference type="ChEBI" id="CHEBI:58210"/>
    </cofactor>
</comment>
<keyword evidence="3" id="KW-0216">Detoxification</keyword>
<sequence>MSEFLSLERPIVLAPMAGGPSTPELVAAVSNAGGLGMMAAGYLSPDAFRERLAAIENLTTWPFGVNIFSPPPHTGLSTAELRSWQRYREQLGTYSAVQASFPDAPYNTDDHHGEKVQIALSSAAKVVSFTFGYPPQEIVDALHAKQKLVVLNATTPEEIEHLAATDCDAIVLQGKEAGGHRGTVLSTPEEGCAYSLAELLAYAKEATDKPVIAAGGIASKQDVAEALENGAVAAQAGTRFLLATEAGTKKTHQQALQTLKGRPTVITTAFTGKPARAIRNSFTDRFQPLAPSLYPELHYLTSGLRGEADKAGNRECLNLWAGENYGLTRPGPAAAIVAELAP</sequence>
<evidence type="ECO:0000256" key="6">
    <source>
        <dbReference type="ARBA" id="ARBA00023002"/>
    </source>
</evidence>
<dbReference type="PANTHER" id="PTHR42747:SF3">
    <property type="entry name" value="NITRONATE MONOOXYGENASE-RELATED"/>
    <property type="match status" value="1"/>
</dbReference>
<evidence type="ECO:0000256" key="4">
    <source>
        <dbReference type="ARBA" id="ARBA00022630"/>
    </source>
</evidence>
<reference evidence="10 11" key="1">
    <citation type="submission" date="2017-11" db="EMBL/GenBank/DDBJ databases">
        <title>Infants hospitalized years apart are colonized by the same room-sourced microbial strains.</title>
        <authorList>
            <person name="Brooks B."/>
            <person name="Olm M.R."/>
            <person name="Firek B.A."/>
            <person name="Baker R."/>
            <person name="Thomas B.C."/>
            <person name="Morowitz M.J."/>
            <person name="Banfield J.F."/>
        </authorList>
    </citation>
    <scope>NUCLEOTIDE SEQUENCE [LARGE SCALE GENOMIC DNA]</scope>
    <source>
        <strain evidence="10">S2_012_000_R3_87</strain>
    </source>
</reference>
<comment type="similarity">
    <text evidence="2">Belongs to the nitronate monooxygenase family. NMO class I subfamily.</text>
</comment>
<dbReference type="PANTHER" id="PTHR42747">
    <property type="entry name" value="NITRONATE MONOOXYGENASE-RELATED"/>
    <property type="match status" value="1"/>
</dbReference>
<evidence type="ECO:0000256" key="3">
    <source>
        <dbReference type="ARBA" id="ARBA00022575"/>
    </source>
</evidence>
<keyword evidence="7" id="KW-0503">Monooxygenase</keyword>
<evidence type="ECO:0000313" key="11">
    <source>
        <dbReference type="Proteomes" id="UP000249451"/>
    </source>
</evidence>
<dbReference type="SUPFAM" id="SSF51412">
    <property type="entry name" value="Inosine monophosphate dehydrogenase (IMPDH)"/>
    <property type="match status" value="1"/>
</dbReference>
<dbReference type="Proteomes" id="UP000249451">
    <property type="component" value="Unassembled WGS sequence"/>
</dbReference>
<keyword evidence="5" id="KW-0288">FMN</keyword>
<protein>
    <recommendedName>
        <fullName evidence="8">Propionate 3-nitronate monooxygenase</fullName>
    </recommendedName>
</protein>
<dbReference type="CDD" id="cd04730">
    <property type="entry name" value="NPD_like"/>
    <property type="match status" value="1"/>
</dbReference>
<keyword evidence="4" id="KW-0285">Flavoprotein</keyword>
<evidence type="ECO:0000313" key="10">
    <source>
        <dbReference type="EMBL" id="PZO98840.1"/>
    </source>
</evidence>
<evidence type="ECO:0000256" key="8">
    <source>
        <dbReference type="ARBA" id="ARBA00031155"/>
    </source>
</evidence>
<comment type="catalytic activity">
    <reaction evidence="9">
        <text>3 propionate 3-nitronate + 3 O2 + H2O = 3 3-oxopropanoate + 2 nitrate + nitrite + H2O2 + 3 H(+)</text>
        <dbReference type="Rhea" id="RHEA:57332"/>
        <dbReference type="ChEBI" id="CHEBI:15377"/>
        <dbReference type="ChEBI" id="CHEBI:15378"/>
        <dbReference type="ChEBI" id="CHEBI:15379"/>
        <dbReference type="ChEBI" id="CHEBI:16240"/>
        <dbReference type="ChEBI" id="CHEBI:16301"/>
        <dbReference type="ChEBI" id="CHEBI:17632"/>
        <dbReference type="ChEBI" id="CHEBI:33190"/>
        <dbReference type="ChEBI" id="CHEBI:136067"/>
    </reaction>
</comment>
<feature type="non-terminal residue" evidence="10">
    <location>
        <position position="342"/>
    </location>
</feature>
<evidence type="ECO:0000256" key="2">
    <source>
        <dbReference type="ARBA" id="ARBA00009881"/>
    </source>
</evidence>
<dbReference type="EMBL" id="QFNY01000250">
    <property type="protein sequence ID" value="PZO98840.1"/>
    <property type="molecule type" value="Genomic_DNA"/>
</dbReference>
<dbReference type="GO" id="GO:0018580">
    <property type="term" value="F:nitronate monooxygenase activity"/>
    <property type="evidence" value="ECO:0007669"/>
    <property type="project" value="InterPro"/>
</dbReference>
<comment type="caution">
    <text evidence="10">The sequence shown here is derived from an EMBL/GenBank/DDBJ whole genome shotgun (WGS) entry which is preliminary data.</text>
</comment>
<evidence type="ECO:0000256" key="1">
    <source>
        <dbReference type="ARBA" id="ARBA00001917"/>
    </source>
</evidence>
<dbReference type="Pfam" id="PF03060">
    <property type="entry name" value="NMO"/>
    <property type="match status" value="1"/>
</dbReference>
<name>A0A2W5AW53_9CORY</name>
<dbReference type="AlphaFoldDB" id="A0A2W5AW53"/>
<dbReference type="GO" id="GO:0009636">
    <property type="term" value="P:response to toxic substance"/>
    <property type="evidence" value="ECO:0007669"/>
    <property type="project" value="UniProtKB-KW"/>
</dbReference>
<dbReference type="Gene3D" id="3.20.20.70">
    <property type="entry name" value="Aldolase class I"/>
    <property type="match status" value="1"/>
</dbReference>